<evidence type="ECO:0000313" key="1">
    <source>
        <dbReference type="EMBL" id="MFC6163850.1"/>
    </source>
</evidence>
<dbReference type="EMBL" id="JBHSSD010000013">
    <property type="protein sequence ID" value="MFC6163850.1"/>
    <property type="molecule type" value="Genomic_DNA"/>
</dbReference>
<dbReference type="Proteomes" id="UP001596253">
    <property type="component" value="Unassembled WGS sequence"/>
</dbReference>
<comment type="caution">
    <text evidence="1">The sequence shown here is derived from an EMBL/GenBank/DDBJ whole genome shotgun (WGS) entry which is preliminary data.</text>
</comment>
<reference evidence="2" key="1">
    <citation type="journal article" date="2019" name="Int. J. Syst. Evol. Microbiol.">
        <title>The Global Catalogue of Microorganisms (GCM) 10K type strain sequencing project: providing services to taxonomists for standard genome sequencing and annotation.</title>
        <authorList>
            <consortium name="The Broad Institute Genomics Platform"/>
            <consortium name="The Broad Institute Genome Sequencing Center for Infectious Disease"/>
            <person name="Wu L."/>
            <person name="Ma J."/>
        </authorList>
    </citation>
    <scope>NUCLEOTIDE SEQUENCE [LARGE SCALE GENOMIC DNA]</scope>
    <source>
        <strain evidence="2">CCM 8932</strain>
    </source>
</reference>
<evidence type="ECO:0000313" key="2">
    <source>
        <dbReference type="Proteomes" id="UP001596253"/>
    </source>
</evidence>
<sequence>MHTLKRLTATITIMVTLGGGLAGLPPQPVQARTTYVWIAPNHGKKYHYRKSCRGLNRAKRKRHVKLIWAKHHGYKRCKLG</sequence>
<evidence type="ECO:0008006" key="3">
    <source>
        <dbReference type="Google" id="ProtNLM"/>
    </source>
</evidence>
<organism evidence="1 2">
    <name type="scientific">Lactiplantibacillus dongliensis</name>
    <dbReference type="NCBI Taxonomy" id="2559919"/>
    <lineage>
        <taxon>Bacteria</taxon>
        <taxon>Bacillati</taxon>
        <taxon>Bacillota</taxon>
        <taxon>Bacilli</taxon>
        <taxon>Lactobacillales</taxon>
        <taxon>Lactobacillaceae</taxon>
        <taxon>Lactiplantibacillus</taxon>
    </lineage>
</organism>
<name>A0ABW1R352_9LACO</name>
<gene>
    <name evidence="1" type="ORF">ACFP3T_04075</name>
</gene>
<keyword evidence="2" id="KW-1185">Reference proteome</keyword>
<accession>A0ABW1R352</accession>
<proteinExistence type="predicted"/>
<dbReference type="RefSeq" id="WP_137640145.1">
    <property type="nucleotide sequence ID" value="NZ_BJDK01000015.1"/>
</dbReference>
<protein>
    <recommendedName>
        <fullName evidence="3">Extracellular protein</fullName>
    </recommendedName>
</protein>